<evidence type="ECO:0000259" key="2">
    <source>
        <dbReference type="PROSITE" id="PS51406"/>
    </source>
</evidence>
<dbReference type="HOGENOM" id="CLU_060190_0_0_1"/>
<dbReference type="Proteomes" id="UP000030746">
    <property type="component" value="Unassembled WGS sequence"/>
</dbReference>
<feature type="domain" description="Fibrinogen C-terminal" evidence="2">
    <location>
        <begin position="118"/>
        <end position="309"/>
    </location>
</feature>
<evidence type="ECO:0000313" key="3">
    <source>
        <dbReference type="EMBL" id="ESO85008.1"/>
    </source>
</evidence>
<dbReference type="EMBL" id="KB203357">
    <property type="protein sequence ID" value="ESO85008.1"/>
    <property type="molecule type" value="Genomic_DNA"/>
</dbReference>
<dbReference type="RefSeq" id="XP_009064390.1">
    <property type="nucleotide sequence ID" value="XM_009066142.1"/>
</dbReference>
<dbReference type="CTD" id="20240821"/>
<dbReference type="PANTHER" id="PTHR19143">
    <property type="entry name" value="FIBRINOGEN/TENASCIN/ANGIOPOEITIN"/>
    <property type="match status" value="1"/>
</dbReference>
<keyword evidence="4" id="KW-1185">Reference proteome</keyword>
<dbReference type="Pfam" id="PF00147">
    <property type="entry name" value="Fibrinogen_C"/>
    <property type="match status" value="1"/>
</dbReference>
<dbReference type="SUPFAM" id="SSF56496">
    <property type="entry name" value="Fibrinogen C-terminal domain-like"/>
    <property type="match status" value="1"/>
</dbReference>
<dbReference type="InterPro" id="IPR002181">
    <property type="entry name" value="Fibrinogen_a/b/g_C_dom"/>
</dbReference>
<organism evidence="3 4">
    <name type="scientific">Lottia gigantea</name>
    <name type="common">Giant owl limpet</name>
    <dbReference type="NCBI Taxonomy" id="225164"/>
    <lineage>
        <taxon>Eukaryota</taxon>
        <taxon>Metazoa</taxon>
        <taxon>Spiralia</taxon>
        <taxon>Lophotrochozoa</taxon>
        <taxon>Mollusca</taxon>
        <taxon>Gastropoda</taxon>
        <taxon>Patellogastropoda</taxon>
        <taxon>Lottioidea</taxon>
        <taxon>Lottiidae</taxon>
        <taxon>Lottia</taxon>
    </lineage>
</organism>
<feature type="signal peptide" evidence="1">
    <location>
        <begin position="1"/>
        <end position="20"/>
    </location>
</feature>
<reference evidence="3 4" key="1">
    <citation type="journal article" date="2013" name="Nature">
        <title>Insights into bilaterian evolution from three spiralian genomes.</title>
        <authorList>
            <person name="Simakov O."/>
            <person name="Marletaz F."/>
            <person name="Cho S.J."/>
            <person name="Edsinger-Gonzales E."/>
            <person name="Havlak P."/>
            <person name="Hellsten U."/>
            <person name="Kuo D.H."/>
            <person name="Larsson T."/>
            <person name="Lv J."/>
            <person name="Arendt D."/>
            <person name="Savage R."/>
            <person name="Osoegawa K."/>
            <person name="de Jong P."/>
            <person name="Grimwood J."/>
            <person name="Chapman J.A."/>
            <person name="Shapiro H."/>
            <person name="Aerts A."/>
            <person name="Otillar R.P."/>
            <person name="Terry A.Y."/>
            <person name="Boore J.L."/>
            <person name="Grigoriev I.V."/>
            <person name="Lindberg D.R."/>
            <person name="Seaver E.C."/>
            <person name="Weisblat D.A."/>
            <person name="Putnam N.H."/>
            <person name="Rokhsar D.S."/>
        </authorList>
    </citation>
    <scope>NUCLEOTIDE SEQUENCE [LARGE SCALE GENOMIC DNA]</scope>
</reference>
<protein>
    <recommendedName>
        <fullName evidence="2">Fibrinogen C-terminal domain-containing protein</fullName>
    </recommendedName>
</protein>
<sequence>MEHILLFLVVLLCFSWQCQCLRQAEFLKTKVISDTFESTKMGELQTTNYKMCLFQCVERSECRRALYCQNINPSNCFLYDEGENCLTSSGNEINCKCYNKVYNCNETGCSCPKGYYGDKCKSVVKDCIEASDKGFDTGKYKLVFIQPTTSILPFEVQCRSGGARILSRQIYSGLPVNFNRTLNEYEEGFGNRETEYWIGLKKIREILRIGEYDKLKIGFFNGSYSNSKQAHYKHVSFGNKTTGYAFSSSAYIGDRSTAPDIMLGSVNALDQPFSTFDNDSTGHACAANFGGGWWFDNDPYCSLANINGPRFALSYGPYGKIIDLQIEIYK</sequence>
<dbReference type="PANTHER" id="PTHR19143:SF185">
    <property type="entry name" value="ANGIOPOIETIN-RELATED PROTEIN 5"/>
    <property type="match status" value="1"/>
</dbReference>
<evidence type="ECO:0000256" key="1">
    <source>
        <dbReference type="SAM" id="SignalP"/>
    </source>
</evidence>
<evidence type="ECO:0000313" key="4">
    <source>
        <dbReference type="Proteomes" id="UP000030746"/>
    </source>
</evidence>
<gene>
    <name evidence="3" type="ORF">LOTGIDRAFT_168270</name>
</gene>
<dbReference type="InterPro" id="IPR036056">
    <property type="entry name" value="Fibrinogen-like_C"/>
</dbReference>
<dbReference type="PROSITE" id="PS51406">
    <property type="entry name" value="FIBRINOGEN_C_2"/>
    <property type="match status" value="1"/>
</dbReference>
<dbReference type="Gene3D" id="3.90.215.10">
    <property type="entry name" value="Gamma Fibrinogen, chain A, domain 1"/>
    <property type="match status" value="1"/>
</dbReference>
<dbReference type="GO" id="GO:0005615">
    <property type="term" value="C:extracellular space"/>
    <property type="evidence" value="ECO:0007669"/>
    <property type="project" value="TreeGrafter"/>
</dbReference>
<dbReference type="SMART" id="SM00186">
    <property type="entry name" value="FBG"/>
    <property type="match status" value="1"/>
</dbReference>
<dbReference type="KEGG" id="lgi:LOTGIDRAFT_168270"/>
<dbReference type="AlphaFoldDB" id="V3Z322"/>
<dbReference type="InterPro" id="IPR014716">
    <property type="entry name" value="Fibrinogen_a/b/g_C_1"/>
</dbReference>
<dbReference type="InterPro" id="IPR050373">
    <property type="entry name" value="Fibrinogen_C-term_domain"/>
</dbReference>
<dbReference type="OrthoDB" id="6067218at2759"/>
<keyword evidence="1" id="KW-0732">Signal</keyword>
<feature type="chain" id="PRO_5004715724" description="Fibrinogen C-terminal domain-containing protein" evidence="1">
    <location>
        <begin position="21"/>
        <end position="330"/>
    </location>
</feature>
<dbReference type="GeneID" id="20240821"/>
<dbReference type="STRING" id="225164.V3Z322"/>
<name>V3Z322_LOTGI</name>
<accession>V3Z322</accession>
<dbReference type="OMA" id="KHTEMKF"/>
<proteinExistence type="predicted"/>